<dbReference type="InterPro" id="IPR007332">
    <property type="entry name" value="DUF411"/>
</dbReference>
<dbReference type="Proteomes" id="UP000321275">
    <property type="component" value="Unassembled WGS sequence"/>
</dbReference>
<name>A0A510X8B4_9GAMM</name>
<dbReference type="Pfam" id="PF04214">
    <property type="entry name" value="DUF411"/>
    <property type="match status" value="1"/>
</dbReference>
<evidence type="ECO:0008006" key="3">
    <source>
        <dbReference type="Google" id="ProtNLM"/>
    </source>
</evidence>
<dbReference type="RefSeq" id="WP_146801989.1">
    <property type="nucleotide sequence ID" value="NZ_BJUK01000008.1"/>
</dbReference>
<keyword evidence="2" id="KW-1185">Reference proteome</keyword>
<sequence length="151" mass="16575">MLARRLLRRLVLPGLGLVLSPLAVAGPLVEMWKDPNCGCCTAWAEHLEAEGFEVRLHDTREMRQVKIDRGVPPRLASCHTAVVDGYVIEGHVPAADIRRLLEEGPEVAGLAVPGMPHGSPGMETGRVDDYAVYSWQVADPAPEIFQRHIQP</sequence>
<evidence type="ECO:0000313" key="1">
    <source>
        <dbReference type="EMBL" id="GEK46715.1"/>
    </source>
</evidence>
<dbReference type="OrthoDB" id="14727at2"/>
<reference evidence="1 2" key="1">
    <citation type="submission" date="2019-07" db="EMBL/GenBank/DDBJ databases">
        <title>Whole genome shotgun sequence of Halomonas pacifica NBRC 102220.</title>
        <authorList>
            <person name="Hosoyama A."/>
            <person name="Uohara A."/>
            <person name="Ohji S."/>
            <person name="Ichikawa N."/>
        </authorList>
    </citation>
    <scope>NUCLEOTIDE SEQUENCE [LARGE SCALE GENOMIC DNA]</scope>
    <source>
        <strain evidence="1 2">NBRC 102220</strain>
    </source>
</reference>
<dbReference type="SUPFAM" id="SSF52833">
    <property type="entry name" value="Thioredoxin-like"/>
    <property type="match status" value="1"/>
</dbReference>
<gene>
    <name evidence="1" type="ORF">HPA02_09980</name>
</gene>
<accession>A0A510X8B4</accession>
<evidence type="ECO:0000313" key="2">
    <source>
        <dbReference type="Proteomes" id="UP000321275"/>
    </source>
</evidence>
<protein>
    <recommendedName>
        <fullName evidence="3">Metal-binding protein</fullName>
    </recommendedName>
</protein>
<dbReference type="AlphaFoldDB" id="A0A510X8B4"/>
<dbReference type="InterPro" id="IPR036249">
    <property type="entry name" value="Thioredoxin-like_sf"/>
</dbReference>
<organism evidence="1 2">
    <name type="scientific">Bisbaumannia pacifica</name>
    <dbReference type="NCBI Taxonomy" id="77098"/>
    <lineage>
        <taxon>Bacteria</taxon>
        <taxon>Pseudomonadati</taxon>
        <taxon>Pseudomonadota</taxon>
        <taxon>Gammaproteobacteria</taxon>
        <taxon>Oceanospirillales</taxon>
        <taxon>Halomonadaceae</taxon>
        <taxon>Bisbaumannia</taxon>
    </lineage>
</organism>
<dbReference type="EMBL" id="BJUK01000008">
    <property type="protein sequence ID" value="GEK46715.1"/>
    <property type="molecule type" value="Genomic_DNA"/>
</dbReference>
<comment type="caution">
    <text evidence="1">The sequence shown here is derived from an EMBL/GenBank/DDBJ whole genome shotgun (WGS) entry which is preliminary data.</text>
</comment>
<proteinExistence type="predicted"/>